<dbReference type="EMBL" id="HE797159">
    <property type="protein sequence ID" value="CCM04491.1"/>
    <property type="molecule type" value="Genomic_DNA"/>
</dbReference>
<feature type="region of interest" description="Disordered" evidence="1">
    <location>
        <begin position="114"/>
        <end position="142"/>
    </location>
</feature>
<dbReference type="InParanoid" id="J4IBD9"/>
<proteinExistence type="predicted"/>
<feature type="compositionally biased region" description="Low complexity" evidence="1">
    <location>
        <begin position="163"/>
        <end position="177"/>
    </location>
</feature>
<feature type="compositionally biased region" description="Polar residues" evidence="1">
    <location>
        <begin position="322"/>
        <end position="347"/>
    </location>
</feature>
<keyword evidence="3" id="KW-1185">Reference proteome</keyword>
<feature type="region of interest" description="Disordered" evidence="1">
    <location>
        <begin position="163"/>
        <end position="183"/>
    </location>
</feature>
<evidence type="ECO:0000313" key="2">
    <source>
        <dbReference type="EMBL" id="CCM04491.1"/>
    </source>
</evidence>
<evidence type="ECO:0000256" key="1">
    <source>
        <dbReference type="SAM" id="MobiDB-lite"/>
    </source>
</evidence>
<gene>
    <name evidence="2" type="ORF">FIBRA_06671</name>
</gene>
<reference evidence="2 3" key="1">
    <citation type="journal article" date="2012" name="Appl. Environ. Microbiol.">
        <title>Short-read sequencing for genomic analysis of the brown rot fungus Fibroporia radiculosa.</title>
        <authorList>
            <person name="Tang J.D."/>
            <person name="Perkins A.D."/>
            <person name="Sonstegard T.S."/>
            <person name="Schroeder S.G."/>
            <person name="Burgess S.C."/>
            <person name="Diehl S.V."/>
        </authorList>
    </citation>
    <scope>NUCLEOTIDE SEQUENCE [LARGE SCALE GENOMIC DNA]</scope>
    <source>
        <strain evidence="2 3">TFFH 294</strain>
    </source>
</reference>
<dbReference type="GeneID" id="24099402"/>
<dbReference type="Proteomes" id="UP000006352">
    <property type="component" value="Unassembled WGS sequence"/>
</dbReference>
<feature type="region of interest" description="Disordered" evidence="1">
    <location>
        <begin position="316"/>
        <end position="380"/>
    </location>
</feature>
<protein>
    <submittedName>
        <fullName evidence="2">Uncharacterized protein</fullName>
    </submittedName>
</protein>
<evidence type="ECO:0000313" key="3">
    <source>
        <dbReference type="Proteomes" id="UP000006352"/>
    </source>
</evidence>
<organism evidence="2 3">
    <name type="scientific">Fibroporia radiculosa</name>
    <dbReference type="NCBI Taxonomy" id="599839"/>
    <lineage>
        <taxon>Eukaryota</taxon>
        <taxon>Fungi</taxon>
        <taxon>Dikarya</taxon>
        <taxon>Basidiomycota</taxon>
        <taxon>Agaricomycotina</taxon>
        <taxon>Agaricomycetes</taxon>
        <taxon>Polyporales</taxon>
        <taxon>Fibroporiaceae</taxon>
        <taxon>Fibroporia</taxon>
    </lineage>
</organism>
<dbReference type="HOGENOM" id="CLU_025747_0_0_1"/>
<feature type="compositionally biased region" description="Basic and acidic residues" evidence="1">
    <location>
        <begin position="114"/>
        <end position="127"/>
    </location>
</feature>
<name>J4IBD9_9APHY</name>
<dbReference type="AlphaFoldDB" id="J4IBD9"/>
<sequence>MLIYLLPAEPHPRLYHAVNFSDPYERVALPTGWAAQLHSIHADELDPPTAIHALDKSSWLTAVIEELVFDLVSLTVSCSFVNGPTIQWPMDTDDACMHMLADVLADLAQSKVESDRERLTVSPKEEPAALPQPVSVKPAKHKKQRSILSSLISSFNKLSLSSSHDGMPSSVSPSRPSFLPPPSPRFRPSTISWKPTVAFLPPSKKMPLPAAPSRPLSALLQARARSALVDAFRQFVVPVLRGRFDLRPGGYSTWAARVMLRRTEDHMAWLVQESGGVVPNIMDTMPPFSRNATSSGLSGSTLTSITDASFYVDDDLEGGGDQQSLTDSASTETDGSSVHTPVDSPSTPFGHISRSNTDTHRSAQSVPRSPSPPEFSPEDLATYTSLSSQCVRLRHMLSRMEATRMDAEQDERSYLAVLEVKSRRRAWSNRDYLGGAGMDGMGLALPFRSSPLARCDSVTPDCLINHLEVTTGDHNISTLFPVSEEDEEDEEASIGLVPDAALCDLESGLLPPLQRPSMRPRTRSMRALHALEADMTFSMDAPTLMIPSPSPLLRKPTPMSAAQSLPPSALLFQPLKKPMLESQTKFELFDTMEHDDEDAAAPEFTLSMDLPPPYARIGDHGQDGWIGVHGVVR</sequence>
<dbReference type="RefSeq" id="XP_012183774.1">
    <property type="nucleotide sequence ID" value="XM_012328384.1"/>
</dbReference>
<accession>J4IBD9</accession>
<dbReference type="OrthoDB" id="3224257at2759"/>